<dbReference type="Proteomes" id="UP000094844">
    <property type="component" value="Unassembled WGS sequence"/>
</dbReference>
<feature type="transmembrane region" description="Helical" evidence="1">
    <location>
        <begin position="158"/>
        <end position="181"/>
    </location>
</feature>
<dbReference type="STRING" id="569.A6V27_15655"/>
<evidence type="ECO:0000256" key="1">
    <source>
        <dbReference type="SAM" id="Phobius"/>
    </source>
</evidence>
<evidence type="ECO:0000313" key="4">
    <source>
        <dbReference type="Proteomes" id="UP000094844"/>
    </source>
</evidence>
<gene>
    <name evidence="3" type="ORF">BN1044_04444</name>
</gene>
<dbReference type="NCBIfam" id="TIGR00254">
    <property type="entry name" value="GGDEF"/>
    <property type="match status" value="1"/>
</dbReference>
<feature type="domain" description="GGDEF" evidence="2">
    <location>
        <begin position="278"/>
        <end position="408"/>
    </location>
</feature>
<dbReference type="Gene3D" id="3.30.70.270">
    <property type="match status" value="1"/>
</dbReference>
<evidence type="ECO:0000259" key="2">
    <source>
        <dbReference type="PROSITE" id="PS50887"/>
    </source>
</evidence>
<dbReference type="SMART" id="SM00267">
    <property type="entry name" value="GGDEF"/>
    <property type="match status" value="1"/>
</dbReference>
<dbReference type="InterPro" id="IPR029787">
    <property type="entry name" value="Nucleotide_cyclase"/>
</dbReference>
<dbReference type="RefSeq" id="WP_247650335.1">
    <property type="nucleotide sequence ID" value="NZ_FMIQ01000082.1"/>
</dbReference>
<sequence length="408" mass="45652">MNQIFASNANMPKPRPTLRRMFQRIHLMIIAITLLMAGIPLSVLSVFTLKTYAEHNLQLVASTISYTSAAAVVFGDKPAAQEALTLIARKEQIYEARIYDQKKELLASWTSPTRLHMTIDDPIRKWLLPKMVVQPVMSENEVVGYVTLTAGGATMVKFLGNLMLGLLSCLVLTALLSLWLVRRMHTGIVDELQNIAHVARSARENRAFSLRVRPSQIAEINELSRGFNSLLREMELQQADLVNENDQLSYKALHDPLTSLPNRSNFMSMLESMNTAQEQICVMFLDGDGFKAVNDTWGHAAGDHVLTTIAERLRMQVRKNDLVARMGGDEFSILLRHIAHKDDVMQIIDKIVKAMRETIYLPNGEPVFISLSIGFTLSHAQSTPVELLEKADAAMYHSKHSGGGWSIS</sequence>
<feature type="transmembrane region" description="Helical" evidence="1">
    <location>
        <begin position="25"/>
        <end position="47"/>
    </location>
</feature>
<dbReference type="InterPro" id="IPR000160">
    <property type="entry name" value="GGDEF_dom"/>
</dbReference>
<protein>
    <submittedName>
        <fullName evidence="3">Diguanylate cyclase (GGDEF) domain-containing protein</fullName>
    </submittedName>
</protein>
<name>A0A1C6Z746_HAFAL</name>
<organism evidence="3 4">
    <name type="scientific">Hafnia alvei</name>
    <dbReference type="NCBI Taxonomy" id="569"/>
    <lineage>
        <taxon>Bacteria</taxon>
        <taxon>Pseudomonadati</taxon>
        <taxon>Pseudomonadota</taxon>
        <taxon>Gammaproteobacteria</taxon>
        <taxon>Enterobacterales</taxon>
        <taxon>Hafniaceae</taxon>
        <taxon>Hafnia</taxon>
    </lineage>
</organism>
<dbReference type="SUPFAM" id="SSF55073">
    <property type="entry name" value="Nucleotide cyclase"/>
    <property type="match status" value="1"/>
</dbReference>
<dbReference type="InterPro" id="IPR052163">
    <property type="entry name" value="DGC-Regulatory_Protein"/>
</dbReference>
<keyword evidence="1" id="KW-0472">Membrane</keyword>
<dbReference type="Pfam" id="PF00990">
    <property type="entry name" value="GGDEF"/>
    <property type="match status" value="1"/>
</dbReference>
<dbReference type="CDD" id="cd01949">
    <property type="entry name" value="GGDEF"/>
    <property type="match status" value="1"/>
</dbReference>
<dbReference type="InterPro" id="IPR033417">
    <property type="entry name" value="CHASE8"/>
</dbReference>
<keyword evidence="1" id="KW-0812">Transmembrane</keyword>
<dbReference type="AlphaFoldDB" id="A0A1C6Z746"/>
<proteinExistence type="predicted"/>
<dbReference type="PANTHER" id="PTHR46663:SF2">
    <property type="entry name" value="GGDEF DOMAIN-CONTAINING PROTEIN"/>
    <property type="match status" value="1"/>
</dbReference>
<accession>A0A1C6Z746</accession>
<dbReference type="EMBL" id="FMIQ01000082">
    <property type="protein sequence ID" value="SCM54931.1"/>
    <property type="molecule type" value="Genomic_DNA"/>
</dbReference>
<dbReference type="PROSITE" id="PS50887">
    <property type="entry name" value="GGDEF"/>
    <property type="match status" value="1"/>
</dbReference>
<dbReference type="PANTHER" id="PTHR46663">
    <property type="entry name" value="DIGUANYLATE CYCLASE DGCT-RELATED"/>
    <property type="match status" value="1"/>
</dbReference>
<reference evidence="3 4" key="1">
    <citation type="submission" date="2016-09" db="EMBL/GenBank/DDBJ databases">
        <authorList>
            <person name="Capua I."/>
            <person name="De Benedictis P."/>
            <person name="Joannis T."/>
            <person name="Lombin L.H."/>
            <person name="Cattoli G."/>
        </authorList>
    </citation>
    <scope>NUCLEOTIDE SEQUENCE [LARGE SCALE GENOMIC DNA]</scope>
    <source>
        <strain evidence="3 4">GB001</strain>
    </source>
</reference>
<dbReference type="InterPro" id="IPR043128">
    <property type="entry name" value="Rev_trsase/Diguanyl_cyclase"/>
</dbReference>
<evidence type="ECO:0000313" key="3">
    <source>
        <dbReference type="EMBL" id="SCM54931.1"/>
    </source>
</evidence>
<dbReference type="Pfam" id="PF17152">
    <property type="entry name" value="CHASE8"/>
    <property type="match status" value="1"/>
</dbReference>
<keyword evidence="1" id="KW-1133">Transmembrane helix</keyword>